<proteinExistence type="inferred from homology"/>
<comment type="pathway">
    <text evidence="8">Metabolic intermediate biosynthesis; (R)-mevalonate biosynthesis; (R)-mevalonate from acetyl-CoA: step 3/3.</text>
</comment>
<dbReference type="GO" id="GO:0005789">
    <property type="term" value="C:endoplasmic reticulum membrane"/>
    <property type="evidence" value="ECO:0007669"/>
    <property type="project" value="UniProtKB-SubCell"/>
</dbReference>
<keyword evidence="7" id="KW-0753">Steroid metabolism</keyword>
<dbReference type="CDD" id="cd00643">
    <property type="entry name" value="HMG-CoA_reductase_classI"/>
    <property type="match status" value="1"/>
</dbReference>
<dbReference type="InterPro" id="IPR004554">
    <property type="entry name" value="HMG_CoA_Rdtase_eu_arc"/>
</dbReference>
<dbReference type="InterPro" id="IPR023074">
    <property type="entry name" value="HMG_CoA_Rdtase_cat_sf"/>
</dbReference>
<evidence type="ECO:0000256" key="4">
    <source>
        <dbReference type="ARBA" id="ARBA00023002"/>
    </source>
</evidence>
<dbReference type="FunFam" id="3.30.70.420:FF:000001">
    <property type="entry name" value="3-hydroxy-3-methylglutaryl coenzyme A reductase"/>
    <property type="match status" value="1"/>
</dbReference>
<dbReference type="PROSITE" id="PS50065">
    <property type="entry name" value="HMG_COA_REDUCTASE_4"/>
    <property type="match status" value="1"/>
</dbReference>
<dbReference type="Gene3D" id="3.90.770.10">
    <property type="entry name" value="3-hydroxy-3-methylglutaryl-coenzyme A Reductase, Chain A, domain 2"/>
    <property type="match status" value="1"/>
</dbReference>
<dbReference type="InterPro" id="IPR009023">
    <property type="entry name" value="HMG_CoA_Rdtase_NAD(P)-bd_sf"/>
</dbReference>
<dbReference type="PANTHER" id="PTHR10572">
    <property type="entry name" value="3-HYDROXY-3-METHYLGLUTARYL-COENZYME A REDUCTASE"/>
    <property type="match status" value="1"/>
</dbReference>
<dbReference type="PROSITE" id="PS00066">
    <property type="entry name" value="HMG_COA_REDUCTASE_1"/>
    <property type="match status" value="1"/>
</dbReference>
<dbReference type="NCBIfam" id="TIGR00533">
    <property type="entry name" value="HMG_CoA_R_NADP"/>
    <property type="match status" value="1"/>
</dbReference>
<protein>
    <recommendedName>
        <fullName evidence="8">3-hydroxy-3-methylglutaryl coenzyme A reductase</fullName>
        <shortName evidence="8">HMG-CoA reductase</shortName>
        <ecNumber evidence="8">1.1.1.34</ecNumber>
    </recommendedName>
</protein>
<evidence type="ECO:0000313" key="11">
    <source>
        <dbReference type="Proteomes" id="UP000266188"/>
    </source>
</evidence>
<dbReference type="SUPFAM" id="SSF56542">
    <property type="entry name" value="Substrate-binding domain of HMG-CoA reductase"/>
    <property type="match status" value="1"/>
</dbReference>
<dbReference type="InterPro" id="IPR002202">
    <property type="entry name" value="HMG_CoA_Rdtase"/>
</dbReference>
<dbReference type="UniPathway" id="UPA00058">
    <property type="reaction ID" value="UER00103"/>
</dbReference>
<evidence type="ECO:0000313" key="10">
    <source>
        <dbReference type="EMBL" id="RJE24681.1"/>
    </source>
</evidence>
<dbReference type="PANTHER" id="PTHR10572:SF24">
    <property type="entry name" value="3-HYDROXY-3-METHYLGLUTARYL-COENZYME A REDUCTASE"/>
    <property type="match status" value="1"/>
</dbReference>
<dbReference type="EC" id="1.1.1.34" evidence="8"/>
<dbReference type="SUPFAM" id="SSF55035">
    <property type="entry name" value="NAD-binding domain of HMG-CoA reductase"/>
    <property type="match status" value="1"/>
</dbReference>
<comment type="caution">
    <text evidence="10">The sequence shown here is derived from an EMBL/GenBank/DDBJ whole genome shotgun (WGS) entry which is preliminary data.</text>
</comment>
<dbReference type="PROSITE" id="PS01192">
    <property type="entry name" value="HMG_COA_REDUCTASE_3"/>
    <property type="match status" value="1"/>
</dbReference>
<evidence type="ECO:0000256" key="6">
    <source>
        <dbReference type="ARBA" id="ARBA00023166"/>
    </source>
</evidence>
<keyword evidence="3" id="KW-0444">Lipid biosynthesis</keyword>
<gene>
    <name evidence="10" type="ORF">PHISCL_02996</name>
</gene>
<reference evidence="11" key="1">
    <citation type="submission" date="2017-02" db="EMBL/GenBank/DDBJ databases">
        <authorList>
            <person name="Tafer H."/>
            <person name="Lopandic K."/>
        </authorList>
    </citation>
    <scope>NUCLEOTIDE SEQUENCE [LARGE SCALE GENOMIC DNA]</scope>
    <source>
        <strain evidence="11">CBS 366.77</strain>
    </source>
</reference>
<keyword evidence="11" id="KW-1185">Reference proteome</keyword>
<evidence type="ECO:0000256" key="2">
    <source>
        <dbReference type="ARBA" id="ARBA00022857"/>
    </source>
</evidence>
<keyword evidence="3" id="KW-0752">Steroid biosynthesis</keyword>
<dbReference type="EMBL" id="MVGC01000072">
    <property type="protein sequence ID" value="RJE24681.1"/>
    <property type="molecule type" value="Genomic_DNA"/>
</dbReference>
<dbReference type="GO" id="GO:0015936">
    <property type="term" value="P:coenzyme A metabolic process"/>
    <property type="evidence" value="ECO:0007669"/>
    <property type="project" value="InterPro"/>
</dbReference>
<comment type="catalytic activity">
    <reaction evidence="8">
        <text>(R)-mevalonate + 2 NADP(+) + CoA = (3S)-3-hydroxy-3-methylglutaryl-CoA + 2 NADPH + 2 H(+)</text>
        <dbReference type="Rhea" id="RHEA:15989"/>
        <dbReference type="ChEBI" id="CHEBI:15378"/>
        <dbReference type="ChEBI" id="CHEBI:36464"/>
        <dbReference type="ChEBI" id="CHEBI:43074"/>
        <dbReference type="ChEBI" id="CHEBI:57287"/>
        <dbReference type="ChEBI" id="CHEBI:57783"/>
        <dbReference type="ChEBI" id="CHEBI:58349"/>
        <dbReference type="EC" id="1.1.1.34"/>
    </reaction>
</comment>
<dbReference type="GO" id="GO:0004420">
    <property type="term" value="F:hydroxymethylglutaryl-CoA reductase (NADPH) activity"/>
    <property type="evidence" value="ECO:0007669"/>
    <property type="project" value="UniProtKB-EC"/>
</dbReference>
<accession>A0A3A3A5P4</accession>
<evidence type="ECO:0000256" key="5">
    <source>
        <dbReference type="ARBA" id="ARBA00023011"/>
    </source>
</evidence>
<dbReference type="Gene3D" id="3.30.70.420">
    <property type="entry name" value="Hydroxymethylglutaryl-CoA reductase, class I/II, NAD/NADP-binding domain"/>
    <property type="match status" value="1"/>
</dbReference>
<keyword evidence="4 8" id="KW-0560">Oxidoreductase</keyword>
<evidence type="ECO:0000256" key="8">
    <source>
        <dbReference type="RuleBase" id="RU361219"/>
    </source>
</evidence>
<dbReference type="STRING" id="2070753.A0A3A3A5P4"/>
<evidence type="ECO:0000256" key="7">
    <source>
        <dbReference type="ARBA" id="ARBA00023221"/>
    </source>
</evidence>
<keyword evidence="3" id="KW-0443">Lipid metabolism</keyword>
<dbReference type="InterPro" id="IPR009029">
    <property type="entry name" value="HMG_CoA_Rdtase_sub-bd_dom_sf"/>
</dbReference>
<dbReference type="OrthoDB" id="310654at2759"/>
<keyword evidence="8" id="KW-0256">Endoplasmic reticulum</keyword>
<dbReference type="Gene3D" id="1.10.3270.10">
    <property type="entry name" value="HMGR, N-terminal domain"/>
    <property type="match status" value="1"/>
</dbReference>
<dbReference type="Proteomes" id="UP000266188">
    <property type="component" value="Unassembled WGS sequence"/>
</dbReference>
<keyword evidence="2 8" id="KW-0521">NADP</keyword>
<dbReference type="GO" id="GO:0016126">
    <property type="term" value="P:sterol biosynthetic process"/>
    <property type="evidence" value="ECO:0007669"/>
    <property type="project" value="UniProtKB-KW"/>
</dbReference>
<organism evidence="10 11">
    <name type="scientific">Aspergillus sclerotialis</name>
    <dbReference type="NCBI Taxonomy" id="2070753"/>
    <lineage>
        <taxon>Eukaryota</taxon>
        <taxon>Fungi</taxon>
        <taxon>Dikarya</taxon>
        <taxon>Ascomycota</taxon>
        <taxon>Pezizomycotina</taxon>
        <taxon>Eurotiomycetes</taxon>
        <taxon>Eurotiomycetidae</taxon>
        <taxon>Eurotiales</taxon>
        <taxon>Aspergillaceae</taxon>
        <taxon>Aspergillus</taxon>
        <taxon>Aspergillus subgen. Polypaecilum</taxon>
    </lineage>
</organism>
<keyword evidence="5" id="KW-0756">Sterol biosynthesis</keyword>
<dbReference type="InterPro" id="IPR023282">
    <property type="entry name" value="HMG_CoA_Rdtase_N"/>
</dbReference>
<dbReference type="InterPro" id="IPR023076">
    <property type="entry name" value="HMG_CoA_Rdtase_CS"/>
</dbReference>
<dbReference type="PRINTS" id="PR00071">
    <property type="entry name" value="HMGCOARDTASE"/>
</dbReference>
<evidence type="ECO:0000256" key="1">
    <source>
        <dbReference type="ARBA" id="ARBA00007661"/>
    </source>
</evidence>
<evidence type="ECO:0000256" key="3">
    <source>
        <dbReference type="ARBA" id="ARBA00022955"/>
    </source>
</evidence>
<sequence length="516" mass="54801">MSDTNTTTILLPSKNEGAVDITDSINTSGKNIPSPKAYMTCSESDENTEGLDSSTLHNTHHQDDLRQSDRLQVTDHHEYPEQRTPGTDINELVSQCLSGNLSTKQLETLAESYEQTIAARREVVRRQVSVAKGKEKNGDAFFDALPLEGYHYAKAIGACCENIIGYMTVPVGIAGPLLVDNIEEHVPFATTEGALIAGVCRRCKAINLAGGAVTELIADYISRSPCLKCPSLATAYAAKSWLESSEGFSRMQKSFREAGRYINLKDIQVSIVGELLYPRFVASTGDAMGMNMISIAVEKAIAAFQSSGFSDIVTISLSGNMCSDKKPAAVNWIRGRGKYVVAQARLPSTVVHNTLKTTPATLVELNVAKNLTGSALAGSIGGFNAHASNIVSGIFLATGQDMAQVVESSNCLTTMSENGSDLLISVTMPSVEVATVGGGTGLPAQASMLKLLQLHGTHKLGPGYNAGRLARVIAATVLAGELNICSALATKDLTRAHLRLNRKGGSTGPNRNTKPI</sequence>
<name>A0A3A3A5P4_9EURO</name>
<dbReference type="Pfam" id="PF00368">
    <property type="entry name" value="HMG-CoA_red"/>
    <property type="match status" value="1"/>
</dbReference>
<feature type="region of interest" description="Disordered" evidence="9">
    <location>
        <begin position="25"/>
        <end position="72"/>
    </location>
</feature>
<comment type="subcellular location">
    <subcellularLocation>
        <location evidence="8">Endoplasmic reticulum membrane</location>
        <topology evidence="8">Multi-pass membrane protein</topology>
    </subcellularLocation>
</comment>
<comment type="similarity">
    <text evidence="1 8">Belongs to the HMG-CoA reductase family.</text>
</comment>
<feature type="compositionally biased region" description="Basic and acidic residues" evidence="9">
    <location>
        <begin position="60"/>
        <end position="72"/>
    </location>
</feature>
<evidence type="ECO:0000256" key="9">
    <source>
        <dbReference type="SAM" id="MobiDB-lite"/>
    </source>
</evidence>
<dbReference type="GO" id="GO:0005778">
    <property type="term" value="C:peroxisomal membrane"/>
    <property type="evidence" value="ECO:0007669"/>
    <property type="project" value="TreeGrafter"/>
</dbReference>
<keyword evidence="6" id="KW-1207">Sterol metabolism</keyword>
<dbReference type="AlphaFoldDB" id="A0A3A3A5P4"/>
<dbReference type="GO" id="GO:0008299">
    <property type="term" value="P:isoprenoid biosynthetic process"/>
    <property type="evidence" value="ECO:0007669"/>
    <property type="project" value="InterPro"/>
</dbReference>